<dbReference type="RefSeq" id="WP_020917138.1">
    <property type="nucleotide sequence ID" value="NC_021900.1"/>
</dbReference>
<dbReference type="SUPFAM" id="SSF103084">
    <property type="entry name" value="Holliday junction resolvase RusA"/>
    <property type="match status" value="1"/>
</dbReference>
<reference evidence="1 2" key="1">
    <citation type="journal article" date="2013" name="BMC Microbiol.">
        <title>Dynamics of fecal microbial communities in children with diarrhea of unknown etiology and genomic analysis of associated Streptococcus lutetiensis.</title>
        <authorList>
            <person name="Jin D."/>
            <person name="Chen C."/>
            <person name="Li L."/>
            <person name="Lu S."/>
            <person name="Li Z."/>
            <person name="Zhou Z."/>
            <person name="Jing H."/>
            <person name="Xu Y."/>
            <person name="Du P."/>
            <person name="Wang H."/>
            <person name="Xiong Y."/>
            <person name="Zheng H."/>
            <person name="Bai X."/>
            <person name="Sun H."/>
            <person name="Wang L."/>
            <person name="Ye C."/>
            <person name="Gottschalk M."/>
            <person name="Xu J."/>
        </authorList>
    </citation>
    <scope>NUCLEOTIDE SEQUENCE [LARGE SCALE GENOMIC DNA]</scope>
    <source>
        <strain evidence="1 2">033</strain>
    </source>
</reference>
<accession>A0AB33AN14</accession>
<dbReference type="AlphaFoldDB" id="A0AB33AN14"/>
<proteinExistence type="predicted"/>
<dbReference type="GO" id="GO:0006281">
    <property type="term" value="P:DNA repair"/>
    <property type="evidence" value="ECO:0007669"/>
    <property type="project" value="InterPro"/>
</dbReference>
<name>A0AB33AN14_9STRE</name>
<sequence length="184" mass="21440">MNINRVFCVDCYEWKELADLEMFPERPGNLYCDTCGCVLIELEENKSTKFEFWLPRNTKNKKLNMVINSNDRDHNKVTGHMVSRIRKLAAYETKAKKDKHMLPFSPKRPCHLTVTVYKPTRRRLDTPNLYPTVKPLVDGMTEAGIWTDDNDNVIKSTKFQLGGLSGKKGYYRFVLTIEEEKDNV</sequence>
<gene>
    <name evidence="1" type="ORF">KE3_1415</name>
</gene>
<dbReference type="EMBL" id="CP003025">
    <property type="protein sequence ID" value="AGS05890.1"/>
    <property type="molecule type" value="Genomic_DNA"/>
</dbReference>
<dbReference type="InterPro" id="IPR036614">
    <property type="entry name" value="RusA-like_sf"/>
</dbReference>
<protein>
    <submittedName>
        <fullName evidence="1">Uncharacterized protein</fullName>
    </submittedName>
</protein>
<dbReference type="Gene3D" id="3.30.1330.70">
    <property type="entry name" value="Holliday junction resolvase RusA"/>
    <property type="match status" value="1"/>
</dbReference>
<evidence type="ECO:0000313" key="1">
    <source>
        <dbReference type="EMBL" id="AGS05890.1"/>
    </source>
</evidence>
<evidence type="ECO:0000313" key="2">
    <source>
        <dbReference type="Proteomes" id="UP000015268"/>
    </source>
</evidence>
<dbReference type="Proteomes" id="UP000015268">
    <property type="component" value="Chromosome"/>
</dbReference>
<keyword evidence="2" id="KW-1185">Reference proteome</keyword>
<dbReference type="KEGG" id="slu:KE3_1415"/>
<dbReference type="GO" id="GO:0000287">
    <property type="term" value="F:magnesium ion binding"/>
    <property type="evidence" value="ECO:0007669"/>
    <property type="project" value="InterPro"/>
</dbReference>
<organism evidence="1 2">
    <name type="scientific">Streptococcus lutetiensis 033</name>
    <dbReference type="NCBI Taxonomy" id="1076934"/>
    <lineage>
        <taxon>Bacteria</taxon>
        <taxon>Bacillati</taxon>
        <taxon>Bacillota</taxon>
        <taxon>Bacilli</taxon>
        <taxon>Lactobacillales</taxon>
        <taxon>Streptococcaceae</taxon>
        <taxon>Streptococcus</taxon>
    </lineage>
</organism>
<dbReference type="GO" id="GO:0006310">
    <property type="term" value="P:DNA recombination"/>
    <property type="evidence" value="ECO:0007669"/>
    <property type="project" value="InterPro"/>
</dbReference>